<dbReference type="Pfam" id="PF00534">
    <property type="entry name" value="Glycos_transf_1"/>
    <property type="match status" value="1"/>
</dbReference>
<feature type="domain" description="Glycosyl transferase family 1" evidence="1">
    <location>
        <begin position="187"/>
        <end position="343"/>
    </location>
</feature>
<dbReference type="InterPro" id="IPR038013">
    <property type="entry name" value="ALG11"/>
</dbReference>
<dbReference type="Gene3D" id="3.40.50.2000">
    <property type="entry name" value="Glycogen Phosphorylase B"/>
    <property type="match status" value="1"/>
</dbReference>
<dbReference type="Proteomes" id="UP001163152">
    <property type="component" value="Chromosome"/>
</dbReference>
<evidence type="ECO:0000313" key="2">
    <source>
        <dbReference type="EMBL" id="WAL59023.1"/>
    </source>
</evidence>
<dbReference type="RefSeq" id="WP_268608545.1">
    <property type="nucleotide sequence ID" value="NZ_CP113797.1"/>
</dbReference>
<organism evidence="2 3">
    <name type="scientific">Thermocoleostomius sinensis A174</name>
    <dbReference type="NCBI Taxonomy" id="2016057"/>
    <lineage>
        <taxon>Bacteria</taxon>
        <taxon>Bacillati</taxon>
        <taxon>Cyanobacteriota</taxon>
        <taxon>Cyanophyceae</taxon>
        <taxon>Oculatellales</taxon>
        <taxon>Oculatellaceae</taxon>
        <taxon>Thermocoleostomius</taxon>
    </lineage>
</organism>
<dbReference type="GO" id="GO:0016020">
    <property type="term" value="C:membrane"/>
    <property type="evidence" value="ECO:0007669"/>
    <property type="project" value="TreeGrafter"/>
</dbReference>
<evidence type="ECO:0000259" key="1">
    <source>
        <dbReference type="Pfam" id="PF00534"/>
    </source>
</evidence>
<dbReference type="InterPro" id="IPR001296">
    <property type="entry name" value="Glyco_trans_1"/>
</dbReference>
<dbReference type="GO" id="GO:0006487">
    <property type="term" value="P:protein N-linked glycosylation"/>
    <property type="evidence" value="ECO:0007669"/>
    <property type="project" value="TreeGrafter"/>
</dbReference>
<keyword evidence="3" id="KW-1185">Reference proteome</keyword>
<dbReference type="KEGG" id="tsin:OXH18_17830"/>
<proteinExistence type="predicted"/>
<dbReference type="PANTHER" id="PTHR45919">
    <property type="entry name" value="GDP-MAN:MAN(3)GLCNAC(2)-PP-DOL ALPHA-1,2-MANNOSYLTRANSFERASE"/>
    <property type="match status" value="1"/>
</dbReference>
<accession>A0A9E8Z9H9</accession>
<dbReference type="EMBL" id="CP113797">
    <property type="protein sequence ID" value="WAL59023.1"/>
    <property type="molecule type" value="Genomic_DNA"/>
</dbReference>
<gene>
    <name evidence="2" type="ORF">OXH18_17830</name>
</gene>
<dbReference type="AlphaFoldDB" id="A0A9E8Z9H9"/>
<sequence>MLGNPKIAVYYPAFLGGGAETVGLWMLEALQQNYDLTLFTLAAVDFDRLNALYGTSLSLQSVTVQSFFAGWLRPMVNSLIANNQHIRLLLFHWLLRSLKVHRDRYDLLISAYNAVDFGKPGLQYIHWIKVLETNAFYNQISNFSIERMKQNHSITNSYTVAEYIQQEYGCTANVLYPPVVLDTPNLSWEQKENAFICSGRITEAKQPHKVIAILKRVRQQGFDVKLYLTGGGGGAYAWKYQNFVKKLVKENADWITLYENLSYQAYAQILAKCRFGIHFKQEPFGISIAEMVKAGAIPFVRDQGGQIEIVGKQNHALMFRNEQEAVDKIVTVLRHSEQQKNLRLALNEQRNLFSTQRFMVELNHIVAACL</sequence>
<name>A0A9E8Z9H9_9CYAN</name>
<reference evidence="2" key="1">
    <citation type="submission" date="2022-12" db="EMBL/GenBank/DDBJ databases">
        <title>Polyphasic identification of a Novel Hot-Spring Cyanobacterium Ocullathermofonsia sinensis gen nov. sp. nov. and Genomic Insights on its Adaptations to the Thermal Habitat.</title>
        <authorList>
            <person name="Daroch M."/>
            <person name="Tang J."/>
            <person name="Jiang Y."/>
        </authorList>
    </citation>
    <scope>NUCLEOTIDE SEQUENCE</scope>
    <source>
        <strain evidence="2">PKUAC-SCTA174</strain>
    </source>
</reference>
<evidence type="ECO:0000313" key="3">
    <source>
        <dbReference type="Proteomes" id="UP001163152"/>
    </source>
</evidence>
<dbReference type="SUPFAM" id="SSF53756">
    <property type="entry name" value="UDP-Glycosyltransferase/glycogen phosphorylase"/>
    <property type="match status" value="1"/>
</dbReference>
<protein>
    <submittedName>
        <fullName evidence="2">Glycosyltransferase</fullName>
    </submittedName>
</protein>
<dbReference type="PANTHER" id="PTHR45919:SF1">
    <property type="entry name" value="GDP-MAN:MAN(3)GLCNAC(2)-PP-DOL ALPHA-1,2-MANNOSYLTRANSFERASE"/>
    <property type="match status" value="1"/>
</dbReference>
<dbReference type="GO" id="GO:0004377">
    <property type="term" value="F:GDP-Man:Man(3)GlcNAc(2)-PP-Dol alpha-1,2-mannosyltransferase activity"/>
    <property type="evidence" value="ECO:0007669"/>
    <property type="project" value="InterPro"/>
</dbReference>